<dbReference type="OrthoDB" id="10252486at2759"/>
<dbReference type="EMBL" id="JH993996">
    <property type="protein sequence ID" value="ELQ75069.1"/>
    <property type="molecule type" value="Genomic_DNA"/>
</dbReference>
<dbReference type="HOGENOM" id="CLU_2514349_0_0_1"/>
<accession>L7JUH0</accession>
<dbReference type="Pfam" id="PF01984">
    <property type="entry name" value="dsDNA_bind"/>
    <property type="match status" value="1"/>
</dbReference>
<dbReference type="GO" id="GO:0003677">
    <property type="term" value="F:DNA binding"/>
    <property type="evidence" value="ECO:0007669"/>
    <property type="project" value="UniProtKB-KW"/>
</dbReference>
<dbReference type="SUPFAM" id="SSF46950">
    <property type="entry name" value="Double-stranded DNA-binding domain"/>
    <property type="match status" value="1"/>
</dbReference>
<evidence type="ECO:0000313" key="3">
    <source>
        <dbReference type="Proteomes" id="UP000011185"/>
    </source>
</evidence>
<protein>
    <submittedName>
        <fullName evidence="2">Apoptosis-related protein/predicted DNA-binding protein</fullName>
    </submittedName>
</protein>
<dbReference type="Proteomes" id="UP000011185">
    <property type="component" value="Unassembled WGS sequence"/>
</dbReference>
<evidence type="ECO:0000256" key="1">
    <source>
        <dbReference type="ARBA" id="ARBA00010490"/>
    </source>
</evidence>
<comment type="similarity">
    <text evidence="1">Belongs to the PDCD5 family.</text>
</comment>
<dbReference type="InterPro" id="IPR002836">
    <property type="entry name" value="PDCD5-like"/>
</dbReference>
<name>L7JUH0_TRAHO</name>
<organism evidence="2 3">
    <name type="scientific">Trachipleistophora hominis</name>
    <name type="common">Microsporidian parasite</name>
    <dbReference type="NCBI Taxonomy" id="72359"/>
    <lineage>
        <taxon>Eukaryota</taxon>
        <taxon>Fungi</taxon>
        <taxon>Fungi incertae sedis</taxon>
        <taxon>Microsporidia</taxon>
        <taxon>Pleistophoridae</taxon>
        <taxon>Trachipleistophora</taxon>
    </lineage>
</organism>
<evidence type="ECO:0000313" key="2">
    <source>
        <dbReference type="EMBL" id="ELQ75069.1"/>
    </source>
</evidence>
<keyword evidence="2" id="KW-0238">DNA-binding</keyword>
<dbReference type="FunCoup" id="L7JUH0">
    <property type="interactions" value="128"/>
</dbReference>
<reference evidence="2 3" key="1">
    <citation type="journal article" date="2012" name="PLoS Pathog.">
        <title>The genome of the obligate intracellular parasite Trachipleistophora hominis: new insights into microsporidian genome dynamics and reductive evolution.</title>
        <authorList>
            <person name="Heinz E."/>
            <person name="Williams T.A."/>
            <person name="Nakjang S."/>
            <person name="Noel C.J."/>
            <person name="Swan D.C."/>
            <person name="Goldberg A.V."/>
            <person name="Harris S.R."/>
            <person name="Weinmaier T."/>
            <person name="Markert S."/>
            <person name="Becher D."/>
            <person name="Bernhardt J."/>
            <person name="Dagan T."/>
            <person name="Hacker C."/>
            <person name="Lucocq J.M."/>
            <person name="Schweder T."/>
            <person name="Rattei T."/>
            <person name="Hall N."/>
            <person name="Hirt R.P."/>
            <person name="Embley T.M."/>
        </authorList>
    </citation>
    <scope>NUCLEOTIDE SEQUENCE [LARGE SCALE GENOMIC DNA]</scope>
</reference>
<dbReference type="InterPro" id="IPR036883">
    <property type="entry name" value="PDCD5-like_sf"/>
</dbReference>
<dbReference type="AlphaFoldDB" id="L7JUH0"/>
<dbReference type="VEuPathDB" id="MicrosporidiaDB:THOM_1998"/>
<gene>
    <name evidence="2" type="ORF">THOM_1998</name>
</gene>
<dbReference type="Gene3D" id="1.10.8.140">
    <property type="entry name" value="PDCD5-like"/>
    <property type="match status" value="1"/>
</dbReference>
<keyword evidence="3" id="KW-1185">Reference proteome</keyword>
<dbReference type="InParanoid" id="L7JUH0"/>
<dbReference type="PIRSF" id="PIRSF015730">
    <property type="entry name" value="TFAR19"/>
    <property type="match status" value="1"/>
</dbReference>
<sequence length="85" mass="10051">MSQQPNTDQLLASILEPASLTRFNRIKLYNKDRAKKIENELIRLYKSGRVQRQINEDEFEEFVSNLCKENAPRIVVMRKRNEGDL</sequence>
<proteinExistence type="inferred from homology"/>
<dbReference type="OMA" id="CEESAPR"/>